<comment type="caution">
    <text evidence="3">The sequence shown here is derived from an EMBL/GenBank/DDBJ whole genome shotgun (WGS) entry which is preliminary data.</text>
</comment>
<gene>
    <name evidence="3" type="ORF">GCM10008905_01580</name>
</gene>
<dbReference type="Pfam" id="PF02567">
    <property type="entry name" value="PhzC-PhzF"/>
    <property type="match status" value="1"/>
</dbReference>
<proteinExistence type="inferred from homology"/>
<dbReference type="InterPro" id="IPR003719">
    <property type="entry name" value="Phenazine_PhzF-like"/>
</dbReference>
<sequence length="289" mass="31811">MKVNIYKLNSFAKTKEGGNAAGVVTNADSLSEKEMRKIAAILGFSETAFVLPSNVADFKVRFFTPKEEVDLCGHATIATFYTMASLGLLKPGTYKQETKAGILGIEIKEDNSIIMNQPVPVFSEIIDKDEIADSLNIKASQMPEDLSVQVVSTGLRDIMVPVKSIKILNEIKPDMDKIKKISRKYNAVGYHVFALESLHGSHANCRNFAPLYDIPEESATGTSNGALGCYLYHYGKINNQQTSNIVFEQGYYMKKPSEILVSLTVKENEILEVKVGGKAMNLALSEVEI</sequence>
<dbReference type="Proteomes" id="UP001500339">
    <property type="component" value="Unassembled WGS sequence"/>
</dbReference>
<dbReference type="PANTHER" id="PTHR13774:SF39">
    <property type="entry name" value="BIOSYNTHESIS PROTEIN, PUTATIVE-RELATED"/>
    <property type="match status" value="1"/>
</dbReference>
<name>A0ABP3TW02_9CLOT</name>
<dbReference type="EMBL" id="BAAACF010000001">
    <property type="protein sequence ID" value="GAA0716721.1"/>
    <property type="molecule type" value="Genomic_DNA"/>
</dbReference>
<evidence type="ECO:0000313" key="4">
    <source>
        <dbReference type="Proteomes" id="UP001500339"/>
    </source>
</evidence>
<reference evidence="4" key="1">
    <citation type="journal article" date="2019" name="Int. J. Syst. Evol. Microbiol.">
        <title>The Global Catalogue of Microorganisms (GCM) 10K type strain sequencing project: providing services to taxonomists for standard genome sequencing and annotation.</title>
        <authorList>
            <consortium name="The Broad Institute Genomics Platform"/>
            <consortium name="The Broad Institute Genome Sequencing Center for Infectious Disease"/>
            <person name="Wu L."/>
            <person name="Ma J."/>
        </authorList>
    </citation>
    <scope>NUCLEOTIDE SEQUENCE [LARGE SCALE GENOMIC DNA]</scope>
    <source>
        <strain evidence="4">JCM 1405</strain>
    </source>
</reference>
<keyword evidence="2" id="KW-0413">Isomerase</keyword>
<dbReference type="Gene3D" id="3.10.310.10">
    <property type="entry name" value="Diaminopimelate Epimerase, Chain A, domain 1"/>
    <property type="match status" value="2"/>
</dbReference>
<accession>A0ABP3TW02</accession>
<comment type="similarity">
    <text evidence="1">Belongs to the PhzF family.</text>
</comment>
<protein>
    <submittedName>
        <fullName evidence="3">PhzF family phenazine biosynthesis protein</fullName>
    </submittedName>
</protein>
<dbReference type="RefSeq" id="WP_343765427.1">
    <property type="nucleotide sequence ID" value="NZ_BAAACF010000001.1"/>
</dbReference>
<organism evidence="3 4">
    <name type="scientific">Clostridium malenominatum</name>
    <dbReference type="NCBI Taxonomy" id="1539"/>
    <lineage>
        <taxon>Bacteria</taxon>
        <taxon>Bacillati</taxon>
        <taxon>Bacillota</taxon>
        <taxon>Clostridia</taxon>
        <taxon>Eubacteriales</taxon>
        <taxon>Clostridiaceae</taxon>
        <taxon>Clostridium</taxon>
    </lineage>
</organism>
<dbReference type="SUPFAM" id="SSF54506">
    <property type="entry name" value="Diaminopimelate epimerase-like"/>
    <property type="match status" value="1"/>
</dbReference>
<dbReference type="NCBIfam" id="TIGR00654">
    <property type="entry name" value="PhzF_family"/>
    <property type="match status" value="1"/>
</dbReference>
<keyword evidence="4" id="KW-1185">Reference proteome</keyword>
<dbReference type="PIRSF" id="PIRSF016184">
    <property type="entry name" value="PhzC_PhzF"/>
    <property type="match status" value="1"/>
</dbReference>
<evidence type="ECO:0000256" key="1">
    <source>
        <dbReference type="ARBA" id="ARBA00008270"/>
    </source>
</evidence>
<evidence type="ECO:0000256" key="2">
    <source>
        <dbReference type="ARBA" id="ARBA00023235"/>
    </source>
</evidence>
<dbReference type="PANTHER" id="PTHR13774">
    <property type="entry name" value="PHENAZINE BIOSYNTHESIS PROTEIN"/>
    <property type="match status" value="1"/>
</dbReference>
<evidence type="ECO:0000313" key="3">
    <source>
        <dbReference type="EMBL" id="GAA0716721.1"/>
    </source>
</evidence>